<feature type="region of interest" description="Disordered" evidence="4">
    <location>
        <begin position="76"/>
        <end position="207"/>
    </location>
</feature>
<keyword evidence="1" id="KW-0805">Transcription regulation</keyword>
<dbReference type="InterPro" id="IPR018060">
    <property type="entry name" value="HTH_AraC"/>
</dbReference>
<dbReference type="PROSITE" id="PS00041">
    <property type="entry name" value="HTH_ARAC_FAMILY_1"/>
    <property type="match status" value="1"/>
</dbReference>
<feature type="compositionally biased region" description="Low complexity" evidence="4">
    <location>
        <begin position="121"/>
        <end position="139"/>
    </location>
</feature>
<dbReference type="AlphaFoldDB" id="A0A843SFV1"/>
<keyword evidence="3" id="KW-0804">Transcription</keyword>
<evidence type="ECO:0000313" key="6">
    <source>
        <dbReference type="EMBL" id="MQA23169.1"/>
    </source>
</evidence>
<dbReference type="PANTHER" id="PTHR46796">
    <property type="entry name" value="HTH-TYPE TRANSCRIPTIONAL ACTIVATOR RHAS-RELATED"/>
    <property type="match status" value="1"/>
</dbReference>
<proteinExistence type="predicted"/>
<reference evidence="6 7" key="1">
    <citation type="submission" date="2019-10" db="EMBL/GenBank/DDBJ databases">
        <title>Two novel species isolated from a subtropical stream in China.</title>
        <authorList>
            <person name="Lu H."/>
        </authorList>
    </citation>
    <scope>NUCLEOTIDE SEQUENCE [LARGE SCALE GENOMIC DNA]</scope>
    <source>
        <strain evidence="6 7">FT103W</strain>
    </source>
</reference>
<dbReference type="PANTHER" id="PTHR46796:SF14">
    <property type="entry name" value="TRANSCRIPTIONAL REGULATORY PROTEIN"/>
    <property type="match status" value="1"/>
</dbReference>
<dbReference type="PRINTS" id="PR00032">
    <property type="entry name" value="HTHARAC"/>
</dbReference>
<evidence type="ECO:0000259" key="5">
    <source>
        <dbReference type="PROSITE" id="PS01124"/>
    </source>
</evidence>
<dbReference type="InterPro" id="IPR018062">
    <property type="entry name" value="HTH_AraC-typ_CS"/>
</dbReference>
<protein>
    <submittedName>
        <fullName evidence="6">Helix-turn-helix domain-containing protein</fullName>
    </submittedName>
</protein>
<dbReference type="Gene3D" id="1.10.10.60">
    <property type="entry name" value="Homeodomain-like"/>
    <property type="match status" value="2"/>
</dbReference>
<comment type="caution">
    <text evidence="6">The sequence shown here is derived from an EMBL/GenBank/DDBJ whole genome shotgun (WGS) entry which is preliminary data.</text>
</comment>
<dbReference type="EMBL" id="WHUF01000009">
    <property type="protein sequence ID" value="MQA23169.1"/>
    <property type="molecule type" value="Genomic_DNA"/>
</dbReference>
<sequence>MRAGERRPARQFRNSPGNSRTAGKAGLRENSHAALTFPHFRSRHGTEHPIERRRPGHAAQWSAAFAMLSQRRRRRLLPRGRAARQPSVVARLSDPGRRAHGAGQGAGRRAHDAVAGAEPPARLTPAAAGRSAARTAQPARRGAGPSVARRPLRARRRSGGALSRRRRGGGGLAGGGRYGLRGLGRHRAGHAGAGRPASGPVRDRGRAGRARGAAAAGAVRRIALALDRGQVMLSLRGHCKWRYPAMLDRSAMQEMNRVLDVAPRMRPDVCGSGACITERWAHNGFTSHVEPMADHVVMTYYGAPQRLEWRDGGRYQQGVTRQKSITLIPSGHEAAWMIAGAIEVSHVYFSDARLQACADATGHRGPAVQLLDRVALPDPTASALLEILASEACRDDAGNGLFVEQAVDLLCMQLVRGHSSTCRPEGEVAKGCLANWQVRRVTEYLQERLDEDVRLDDLAKLAGLSRFYFCAAFRRSTGLTPHQWLVTQRMARARALMADPSIPLTQVALAVGYQTPSAFAAAFRRAEGMSPTEYRLRC</sequence>
<organism evidence="6 7">
    <name type="scientific">Rugamonas rivuli</name>
    <dbReference type="NCBI Taxonomy" id="2743358"/>
    <lineage>
        <taxon>Bacteria</taxon>
        <taxon>Pseudomonadati</taxon>
        <taxon>Pseudomonadota</taxon>
        <taxon>Betaproteobacteria</taxon>
        <taxon>Burkholderiales</taxon>
        <taxon>Oxalobacteraceae</taxon>
        <taxon>Telluria group</taxon>
        <taxon>Rugamonas</taxon>
    </lineage>
</organism>
<feature type="compositionally biased region" description="Gly residues" evidence="4">
    <location>
        <begin position="169"/>
        <end position="182"/>
    </location>
</feature>
<evidence type="ECO:0000256" key="2">
    <source>
        <dbReference type="ARBA" id="ARBA00023125"/>
    </source>
</evidence>
<feature type="compositionally biased region" description="Basic and acidic residues" evidence="4">
    <location>
        <begin position="44"/>
        <end position="53"/>
    </location>
</feature>
<feature type="domain" description="HTH araC/xylS-type" evidence="5">
    <location>
        <begin position="439"/>
        <end position="537"/>
    </location>
</feature>
<dbReference type="InterPro" id="IPR009057">
    <property type="entry name" value="Homeodomain-like_sf"/>
</dbReference>
<feature type="compositionally biased region" description="Polar residues" evidence="4">
    <location>
        <begin position="12"/>
        <end position="21"/>
    </location>
</feature>
<evidence type="ECO:0000313" key="7">
    <source>
        <dbReference type="Proteomes" id="UP000444318"/>
    </source>
</evidence>
<dbReference type="GO" id="GO:0043565">
    <property type="term" value="F:sequence-specific DNA binding"/>
    <property type="evidence" value="ECO:0007669"/>
    <property type="project" value="InterPro"/>
</dbReference>
<gene>
    <name evidence="6" type="ORF">GEV01_26965</name>
</gene>
<feature type="compositionally biased region" description="Basic residues" evidence="4">
    <location>
        <begin position="150"/>
        <end position="168"/>
    </location>
</feature>
<dbReference type="SMART" id="SM00342">
    <property type="entry name" value="HTH_ARAC"/>
    <property type="match status" value="1"/>
</dbReference>
<feature type="region of interest" description="Disordered" evidence="4">
    <location>
        <begin position="1"/>
        <end position="58"/>
    </location>
</feature>
<keyword evidence="7" id="KW-1185">Reference proteome</keyword>
<dbReference type="InterPro" id="IPR020449">
    <property type="entry name" value="Tscrpt_reg_AraC-type_HTH"/>
</dbReference>
<dbReference type="PROSITE" id="PS01124">
    <property type="entry name" value="HTH_ARAC_FAMILY_2"/>
    <property type="match status" value="1"/>
</dbReference>
<dbReference type="GO" id="GO:0003700">
    <property type="term" value="F:DNA-binding transcription factor activity"/>
    <property type="evidence" value="ECO:0007669"/>
    <property type="project" value="InterPro"/>
</dbReference>
<accession>A0A843SFV1</accession>
<name>A0A843SFV1_9BURK</name>
<dbReference type="InterPro" id="IPR050204">
    <property type="entry name" value="AraC_XylS_family_regulators"/>
</dbReference>
<evidence type="ECO:0000256" key="1">
    <source>
        <dbReference type="ARBA" id="ARBA00023015"/>
    </source>
</evidence>
<dbReference type="SUPFAM" id="SSF46689">
    <property type="entry name" value="Homeodomain-like"/>
    <property type="match status" value="2"/>
</dbReference>
<keyword evidence="2" id="KW-0238">DNA-binding</keyword>
<evidence type="ECO:0000256" key="3">
    <source>
        <dbReference type="ARBA" id="ARBA00023163"/>
    </source>
</evidence>
<dbReference type="Pfam" id="PF12833">
    <property type="entry name" value="HTH_18"/>
    <property type="match status" value="1"/>
</dbReference>
<evidence type="ECO:0000256" key="4">
    <source>
        <dbReference type="SAM" id="MobiDB-lite"/>
    </source>
</evidence>
<dbReference type="Proteomes" id="UP000444318">
    <property type="component" value="Unassembled WGS sequence"/>
</dbReference>